<evidence type="ECO:0000256" key="12">
    <source>
        <dbReference type="ARBA" id="ARBA00023136"/>
    </source>
</evidence>
<proteinExistence type="inferred from homology"/>
<keyword evidence="9" id="KW-0106">Calcium</keyword>
<evidence type="ECO:0000256" key="15">
    <source>
        <dbReference type="SAM" id="Phobius"/>
    </source>
</evidence>
<evidence type="ECO:0000256" key="14">
    <source>
        <dbReference type="SAM" id="MobiDB-lite"/>
    </source>
</evidence>
<evidence type="ECO:0000313" key="16">
    <source>
        <dbReference type="EnsemblMetazoa" id="XP_038048534.1"/>
    </source>
</evidence>
<keyword evidence="7" id="KW-0732">Signal</keyword>
<dbReference type="GO" id="GO:2001256">
    <property type="term" value="P:regulation of store-operated calcium entry"/>
    <property type="evidence" value="ECO:0007669"/>
    <property type="project" value="InterPro"/>
</dbReference>
<keyword evidence="12 15" id="KW-0472">Membrane</keyword>
<accession>A0A913ZA79</accession>
<dbReference type="GO" id="GO:0006816">
    <property type="term" value="P:calcium ion transport"/>
    <property type="evidence" value="ECO:0007669"/>
    <property type="project" value="UniProtKB-KW"/>
</dbReference>
<keyword evidence="17" id="KW-1185">Reference proteome</keyword>
<dbReference type="PANTHER" id="PTHR15929">
    <property type="entry name" value="STORE-OPERATED CALCIUM ENTRY-ASSOCIATED REGULATORY FACTOR"/>
    <property type="match status" value="1"/>
</dbReference>
<keyword evidence="11" id="KW-0406">Ion transport</keyword>
<dbReference type="OrthoDB" id="20303at2759"/>
<evidence type="ECO:0000256" key="1">
    <source>
        <dbReference type="ARBA" id="ARBA00004115"/>
    </source>
</evidence>
<feature type="transmembrane region" description="Helical" evidence="15">
    <location>
        <begin position="170"/>
        <end position="187"/>
    </location>
</feature>
<dbReference type="Pfam" id="PF06682">
    <property type="entry name" value="SARAF"/>
    <property type="match status" value="1"/>
</dbReference>
<protein>
    <recommendedName>
        <fullName evidence="3">Store-operated calcium entry-associated regulatory factor</fullName>
    </recommendedName>
    <alternativeName>
        <fullName evidence="13">Transmembrane protein 66</fullName>
    </alternativeName>
</protein>
<feature type="region of interest" description="Disordered" evidence="14">
    <location>
        <begin position="314"/>
        <end position="337"/>
    </location>
</feature>
<dbReference type="RefSeq" id="XP_038048533.1">
    <property type="nucleotide sequence ID" value="XM_038192605.1"/>
</dbReference>
<feature type="compositionally biased region" description="Low complexity" evidence="14">
    <location>
        <begin position="324"/>
        <end position="337"/>
    </location>
</feature>
<evidence type="ECO:0000256" key="3">
    <source>
        <dbReference type="ARBA" id="ARBA00016584"/>
    </source>
</evidence>
<dbReference type="OMA" id="WILKGSC"/>
<evidence type="ECO:0000256" key="13">
    <source>
        <dbReference type="ARBA" id="ARBA00031116"/>
    </source>
</evidence>
<evidence type="ECO:0000256" key="8">
    <source>
        <dbReference type="ARBA" id="ARBA00022824"/>
    </source>
</evidence>
<keyword evidence="8" id="KW-0256">Endoplasmic reticulum</keyword>
<organism evidence="16 17">
    <name type="scientific">Patiria miniata</name>
    <name type="common">Bat star</name>
    <name type="synonym">Asterina miniata</name>
    <dbReference type="NCBI Taxonomy" id="46514"/>
    <lineage>
        <taxon>Eukaryota</taxon>
        <taxon>Metazoa</taxon>
        <taxon>Echinodermata</taxon>
        <taxon>Eleutherozoa</taxon>
        <taxon>Asterozoa</taxon>
        <taxon>Asteroidea</taxon>
        <taxon>Valvatacea</taxon>
        <taxon>Valvatida</taxon>
        <taxon>Asterinidae</taxon>
        <taxon>Patiria</taxon>
    </lineage>
</organism>
<keyword evidence="4" id="KW-0813">Transport</keyword>
<dbReference type="Proteomes" id="UP000887568">
    <property type="component" value="Unplaced"/>
</dbReference>
<evidence type="ECO:0000256" key="6">
    <source>
        <dbReference type="ARBA" id="ARBA00022692"/>
    </source>
</evidence>
<dbReference type="RefSeq" id="XP_038048534.1">
    <property type="nucleotide sequence ID" value="XM_038192606.1"/>
</dbReference>
<evidence type="ECO:0000256" key="2">
    <source>
        <dbReference type="ARBA" id="ARBA00006833"/>
    </source>
</evidence>
<evidence type="ECO:0000256" key="9">
    <source>
        <dbReference type="ARBA" id="ARBA00022837"/>
    </source>
</evidence>
<feature type="compositionally biased region" description="Low complexity" evidence="14">
    <location>
        <begin position="227"/>
        <end position="237"/>
    </location>
</feature>
<dbReference type="GO" id="GO:0005789">
    <property type="term" value="C:endoplasmic reticulum membrane"/>
    <property type="evidence" value="ECO:0007669"/>
    <property type="project" value="UniProtKB-SubCell"/>
</dbReference>
<keyword evidence="5" id="KW-0109">Calcium transport</keyword>
<evidence type="ECO:0000256" key="11">
    <source>
        <dbReference type="ARBA" id="ARBA00023065"/>
    </source>
</evidence>
<comment type="similarity">
    <text evidence="2">Belongs to the SARAF family.</text>
</comment>
<dbReference type="AlphaFoldDB" id="A0A913ZA79"/>
<name>A0A913ZA79_PATMI</name>
<reference evidence="16" key="1">
    <citation type="submission" date="2022-11" db="UniProtKB">
        <authorList>
            <consortium name="EnsemblMetazoa"/>
        </authorList>
    </citation>
    <scope>IDENTIFICATION</scope>
</reference>
<evidence type="ECO:0000256" key="10">
    <source>
        <dbReference type="ARBA" id="ARBA00022989"/>
    </source>
</evidence>
<evidence type="ECO:0000256" key="7">
    <source>
        <dbReference type="ARBA" id="ARBA00022729"/>
    </source>
</evidence>
<sequence length="337" mass="35368">MTPLHLAQLLCHIFTLGLCIVCRVQGAFGFGNDRILLDDVKVLTLYDNKMTQGRRSSPVPQLKCVGGSAGCSAFRPQVVQCYNRGSDGYDIQWECKTDMDNSYRFGQIEVTCEGYHSPDDEYVLKGSCGLEYTLDLTKEGMQSQSYQKQHSYYGNDDYHGSSYKRKSSGIGDWITLAIIGVIIYGIYRSCIATSTHNPDRPDDGYPRQSGYGSGYGSGGNPPPPGFRPGYGSDSCSGSQGGGAYGTGGGRGGMGGGGFWSGAATGGIMGYLFGGRGNRGYGYGAPTYGRRGYGTGGFFGGGGGSGYRSAGGFSGGSFGGGGSTGTRTASGFGSTRRR</sequence>
<feature type="region of interest" description="Disordered" evidence="14">
    <location>
        <begin position="195"/>
        <end position="242"/>
    </location>
</feature>
<dbReference type="PANTHER" id="PTHR15929:SF0">
    <property type="entry name" value="STORE-OPERATED CALCIUM ENTRY-ASSOCIATED REGULATORY FACTOR"/>
    <property type="match status" value="1"/>
</dbReference>
<evidence type="ECO:0000256" key="4">
    <source>
        <dbReference type="ARBA" id="ARBA00022448"/>
    </source>
</evidence>
<dbReference type="InterPro" id="IPR009567">
    <property type="entry name" value="SARAF"/>
</dbReference>
<dbReference type="EnsemblMetazoa" id="XM_038192605.1">
    <property type="protein sequence ID" value="XP_038048533.1"/>
    <property type="gene ID" value="LOC119722472"/>
</dbReference>
<keyword evidence="10 15" id="KW-1133">Transmembrane helix</keyword>
<feature type="transmembrane region" description="Helical" evidence="15">
    <location>
        <begin position="6"/>
        <end position="24"/>
    </location>
</feature>
<feature type="compositionally biased region" description="Gly residues" evidence="14">
    <location>
        <begin position="314"/>
        <end position="323"/>
    </location>
</feature>
<keyword evidence="6 15" id="KW-0812">Transmembrane</keyword>
<evidence type="ECO:0000313" key="17">
    <source>
        <dbReference type="Proteomes" id="UP000887568"/>
    </source>
</evidence>
<evidence type="ECO:0000256" key="5">
    <source>
        <dbReference type="ARBA" id="ARBA00022568"/>
    </source>
</evidence>
<comment type="subcellular location">
    <subcellularLocation>
        <location evidence="1">Endoplasmic reticulum membrane</location>
        <topology evidence="1">Single-pass type I membrane protein</topology>
    </subcellularLocation>
</comment>
<dbReference type="GeneID" id="119722472"/>
<dbReference type="EnsemblMetazoa" id="XM_038192606.1">
    <property type="protein sequence ID" value="XP_038048534.1"/>
    <property type="gene ID" value="LOC119722472"/>
</dbReference>